<evidence type="ECO:0000256" key="2">
    <source>
        <dbReference type="ARBA" id="ARBA00022898"/>
    </source>
</evidence>
<reference evidence="4 5" key="1">
    <citation type="submission" date="2013-03" db="EMBL/GenBank/DDBJ databases">
        <title>The Genome Sequence of Cladophialophora yegresii CBS 114405.</title>
        <authorList>
            <consortium name="The Broad Institute Genomics Platform"/>
            <person name="Cuomo C."/>
            <person name="de Hoog S."/>
            <person name="Gorbushina A."/>
            <person name="Walker B."/>
            <person name="Young S.K."/>
            <person name="Zeng Q."/>
            <person name="Gargeya S."/>
            <person name="Fitzgerald M."/>
            <person name="Haas B."/>
            <person name="Abouelleil A."/>
            <person name="Allen A.W."/>
            <person name="Alvarado L."/>
            <person name="Arachchi H.M."/>
            <person name="Berlin A.M."/>
            <person name="Chapman S.B."/>
            <person name="Gainer-Dewar J."/>
            <person name="Goldberg J."/>
            <person name="Griggs A."/>
            <person name="Gujja S."/>
            <person name="Hansen M."/>
            <person name="Howarth C."/>
            <person name="Imamovic A."/>
            <person name="Ireland A."/>
            <person name="Larimer J."/>
            <person name="McCowan C."/>
            <person name="Murphy C."/>
            <person name="Pearson M."/>
            <person name="Poon T.W."/>
            <person name="Priest M."/>
            <person name="Roberts A."/>
            <person name="Saif S."/>
            <person name="Shea T."/>
            <person name="Sisk P."/>
            <person name="Sykes S."/>
            <person name="Wortman J."/>
            <person name="Nusbaum C."/>
            <person name="Birren B."/>
        </authorList>
    </citation>
    <scope>NUCLEOTIDE SEQUENCE [LARGE SCALE GENOMIC DNA]</scope>
    <source>
        <strain evidence="4 5">CBS 114405</strain>
    </source>
</reference>
<dbReference type="STRING" id="1182544.W9VL68"/>
<dbReference type="PANTHER" id="PTHR43795:SF63">
    <property type="entry name" value="PUTATIVE (AFU_ORTHOLOGUE AFUA_4G00630)-RELATED"/>
    <property type="match status" value="1"/>
</dbReference>
<evidence type="ECO:0000259" key="3">
    <source>
        <dbReference type="Pfam" id="PF00155"/>
    </source>
</evidence>
<dbReference type="PROSITE" id="PS00105">
    <property type="entry name" value="AA_TRANSFER_CLASS_1"/>
    <property type="match status" value="1"/>
</dbReference>
<dbReference type="GO" id="GO:0030170">
    <property type="term" value="F:pyridoxal phosphate binding"/>
    <property type="evidence" value="ECO:0007669"/>
    <property type="project" value="InterPro"/>
</dbReference>
<dbReference type="SUPFAM" id="SSF53383">
    <property type="entry name" value="PLP-dependent transferases"/>
    <property type="match status" value="1"/>
</dbReference>
<keyword evidence="5" id="KW-1185">Reference proteome</keyword>
<dbReference type="EMBL" id="AMGW01000005">
    <property type="protein sequence ID" value="EXJ56417.1"/>
    <property type="molecule type" value="Genomic_DNA"/>
</dbReference>
<organism evidence="4 5">
    <name type="scientific">Cladophialophora yegresii CBS 114405</name>
    <dbReference type="NCBI Taxonomy" id="1182544"/>
    <lineage>
        <taxon>Eukaryota</taxon>
        <taxon>Fungi</taxon>
        <taxon>Dikarya</taxon>
        <taxon>Ascomycota</taxon>
        <taxon>Pezizomycotina</taxon>
        <taxon>Eurotiomycetes</taxon>
        <taxon>Chaetothyriomycetidae</taxon>
        <taxon>Chaetothyriales</taxon>
        <taxon>Herpotrichiellaceae</taxon>
        <taxon>Cladophialophora</taxon>
    </lineage>
</organism>
<evidence type="ECO:0000313" key="4">
    <source>
        <dbReference type="EMBL" id="EXJ56417.1"/>
    </source>
</evidence>
<dbReference type="VEuPathDB" id="FungiDB:A1O7_06760"/>
<dbReference type="GO" id="GO:0008483">
    <property type="term" value="F:transaminase activity"/>
    <property type="evidence" value="ECO:0007669"/>
    <property type="project" value="TreeGrafter"/>
</dbReference>
<comment type="similarity">
    <text evidence="1">Belongs to the class-I pyridoxal-phosphate-dependent aminotransferase family.</text>
</comment>
<accession>W9VL68</accession>
<dbReference type="GO" id="GO:0006520">
    <property type="term" value="P:amino acid metabolic process"/>
    <property type="evidence" value="ECO:0007669"/>
    <property type="project" value="TreeGrafter"/>
</dbReference>
<evidence type="ECO:0000313" key="5">
    <source>
        <dbReference type="Proteomes" id="UP000019473"/>
    </source>
</evidence>
<keyword evidence="2" id="KW-0663">Pyridoxal phosphate</keyword>
<name>W9VL68_9EURO</name>
<dbReference type="GeneID" id="19181336"/>
<dbReference type="Gene3D" id="3.40.640.10">
    <property type="entry name" value="Type I PLP-dependent aspartate aminotransferase-like (Major domain)"/>
    <property type="match status" value="1"/>
</dbReference>
<dbReference type="InterPro" id="IPR015422">
    <property type="entry name" value="PyrdxlP-dep_Trfase_small"/>
</dbReference>
<evidence type="ECO:0000256" key="1">
    <source>
        <dbReference type="ARBA" id="ARBA00007441"/>
    </source>
</evidence>
<comment type="caution">
    <text evidence="4">The sequence shown here is derived from an EMBL/GenBank/DDBJ whole genome shotgun (WGS) entry which is preliminary data.</text>
</comment>
<dbReference type="InterPro" id="IPR050478">
    <property type="entry name" value="Ethylene_sulfur-biosynth"/>
</dbReference>
<dbReference type="CDD" id="cd00609">
    <property type="entry name" value="AAT_like"/>
    <property type="match status" value="1"/>
</dbReference>
<dbReference type="Proteomes" id="UP000019473">
    <property type="component" value="Unassembled WGS sequence"/>
</dbReference>
<sequence>MSSIASTVSTLSKRAQECAVPSESPLWGIYADQWHPESNPNGYINVGVAENTLMHSELECYIRNSSNIPSKAFTYGDGPLGSNRLRNAVVRFLNRRLQPVVPLEMRHVIVTNGVSHSIEHTSWAFCNPGDGYLLGRPYYRAFIPDIALRPGVEVLTVDFGTIDPMSVEAVAEYEKALLAAKYRGVHAKALMLCSPHNPLGRCYSRDALIAYMRLCEKYQIHLVCDEIYAFTTWHNRHDSSPPAVGVTSVLSIATEGIINPSLVHVLWGMSKDFGANGLRVGYIISQHNEALHRALLEVEIYSYASSAAEHVAANMLENDAWVDDFIQENQKRLTDSFSFVVDFLNKHKIPYAPGANAAFFIWLDLGKAYLDRHLERGSEVTDAMADEIMQSLVSSKVFLGSGSYFGAETPGLFRIVFTHPRPYMEEALRRVARAIGEGTEARYQPTLPLRGGAKLGGQVDCQG</sequence>
<dbReference type="PANTHER" id="PTHR43795">
    <property type="entry name" value="BIFUNCTIONAL ASPARTATE AMINOTRANSFERASE AND GLUTAMATE/ASPARTATE-PREPHENATE AMINOTRANSFERASE-RELATED"/>
    <property type="match status" value="1"/>
</dbReference>
<dbReference type="OrthoDB" id="7042322at2759"/>
<dbReference type="RefSeq" id="XP_007758951.1">
    <property type="nucleotide sequence ID" value="XM_007760761.1"/>
</dbReference>
<proteinExistence type="inferred from homology"/>
<dbReference type="Gene3D" id="3.90.1150.10">
    <property type="entry name" value="Aspartate Aminotransferase, domain 1"/>
    <property type="match status" value="1"/>
</dbReference>
<dbReference type="PRINTS" id="PR00753">
    <property type="entry name" value="ACCSYNTHASE"/>
</dbReference>
<dbReference type="Pfam" id="PF00155">
    <property type="entry name" value="Aminotran_1_2"/>
    <property type="match status" value="1"/>
</dbReference>
<dbReference type="InterPro" id="IPR015424">
    <property type="entry name" value="PyrdxlP-dep_Trfase"/>
</dbReference>
<protein>
    <recommendedName>
        <fullName evidence="3">Aminotransferase class I/classII large domain-containing protein</fullName>
    </recommendedName>
</protein>
<dbReference type="HOGENOM" id="CLU_017584_1_2_1"/>
<dbReference type="InterPro" id="IPR004839">
    <property type="entry name" value="Aminotransferase_I/II_large"/>
</dbReference>
<gene>
    <name evidence="4" type="ORF">A1O7_06760</name>
</gene>
<dbReference type="InterPro" id="IPR004838">
    <property type="entry name" value="NHTrfase_class1_PyrdxlP-BS"/>
</dbReference>
<dbReference type="InterPro" id="IPR015421">
    <property type="entry name" value="PyrdxlP-dep_Trfase_major"/>
</dbReference>
<dbReference type="AlphaFoldDB" id="W9VL68"/>
<dbReference type="eggNOG" id="KOG0256">
    <property type="taxonomic scope" value="Eukaryota"/>
</dbReference>
<feature type="domain" description="Aminotransferase class I/classII large" evidence="3">
    <location>
        <begin position="58"/>
        <end position="431"/>
    </location>
</feature>